<gene>
    <name evidence="2" type="ORF">J9309_11050</name>
</gene>
<dbReference type="SUPFAM" id="SSF109854">
    <property type="entry name" value="DinB/YfiT-like putative metalloenzymes"/>
    <property type="match status" value="1"/>
</dbReference>
<proteinExistence type="predicted"/>
<keyword evidence="3" id="KW-1185">Reference proteome</keyword>
<feature type="domain" description="DinB-like" evidence="1">
    <location>
        <begin position="29"/>
        <end position="157"/>
    </location>
</feature>
<protein>
    <submittedName>
        <fullName evidence="2">DinB family protein</fullName>
    </submittedName>
</protein>
<dbReference type="InterPro" id="IPR024775">
    <property type="entry name" value="DinB-like"/>
</dbReference>
<dbReference type="Gene3D" id="1.20.120.450">
    <property type="entry name" value="dinb family like domain"/>
    <property type="match status" value="1"/>
</dbReference>
<organism evidence="2 3">
    <name type="scientific">Faecalibacter bovis</name>
    <dbReference type="NCBI Taxonomy" id="2898187"/>
    <lineage>
        <taxon>Bacteria</taxon>
        <taxon>Pseudomonadati</taxon>
        <taxon>Bacteroidota</taxon>
        <taxon>Flavobacteriia</taxon>
        <taxon>Flavobacteriales</taxon>
        <taxon>Weeksellaceae</taxon>
        <taxon>Faecalibacter</taxon>
    </lineage>
</organism>
<name>A0ABX7XBM8_9FLAO</name>
<evidence type="ECO:0000259" key="1">
    <source>
        <dbReference type="Pfam" id="PF12867"/>
    </source>
</evidence>
<dbReference type="RefSeq" id="WP_230475937.1">
    <property type="nucleotide sequence ID" value="NZ_CP072842.1"/>
</dbReference>
<dbReference type="Pfam" id="PF12867">
    <property type="entry name" value="DinB_2"/>
    <property type="match status" value="1"/>
</dbReference>
<reference evidence="3" key="2">
    <citation type="submission" date="2021-04" db="EMBL/GenBank/DDBJ databases">
        <title>Taxonomy of Flavobacteriaceae bacterium ZY171143.</title>
        <authorList>
            <person name="Li F."/>
        </authorList>
    </citation>
    <scope>NUCLEOTIDE SEQUENCE [LARGE SCALE GENOMIC DNA]</scope>
    <source>
        <strain evidence="3">ZY171143</strain>
    </source>
</reference>
<dbReference type="InterPro" id="IPR034660">
    <property type="entry name" value="DinB/YfiT-like"/>
</dbReference>
<reference evidence="2 3" key="1">
    <citation type="journal article" date="2021" name="Int. J. Syst. Evol. Microbiol.">
        <title>Faecalibacter bovis sp. nov., isolated from cow faeces.</title>
        <authorList>
            <person name="Li F."/>
            <person name="Zhao W."/>
            <person name="Hong Q."/>
            <person name="Shao Q."/>
            <person name="Song J."/>
            <person name="Yang S."/>
        </authorList>
    </citation>
    <scope>NUCLEOTIDE SEQUENCE [LARGE SCALE GENOMIC DNA]</scope>
    <source>
        <strain evidence="2 3">ZY171143</strain>
    </source>
</reference>
<dbReference type="Proteomes" id="UP000672011">
    <property type="component" value="Chromosome"/>
</dbReference>
<sequence>MNYNHNDYISSYDGITVNDALEIRIEEIKKTLKLVTDLNKWDYRYAEGKWNIKEVVQHCIDCERIFSNRALHIARNDQNTLFTFDENEYVTTLNSDQINPEILVKEWLHLMNATYFQFEGFNKETLNKKRFIGENELSVKKIGYIIAGHSIHHINVIKERYL</sequence>
<evidence type="ECO:0000313" key="3">
    <source>
        <dbReference type="Proteomes" id="UP000672011"/>
    </source>
</evidence>
<evidence type="ECO:0000313" key="2">
    <source>
        <dbReference type="EMBL" id="QTV05307.1"/>
    </source>
</evidence>
<accession>A0ABX7XBM8</accession>
<dbReference type="EMBL" id="CP072842">
    <property type="protein sequence ID" value="QTV05307.1"/>
    <property type="molecule type" value="Genomic_DNA"/>
</dbReference>